<feature type="transmembrane region" description="Helical" evidence="4">
    <location>
        <begin position="28"/>
        <end position="55"/>
    </location>
</feature>
<evidence type="ECO:0000313" key="7">
    <source>
        <dbReference type="Proteomes" id="UP000072741"/>
    </source>
</evidence>
<dbReference type="Gene3D" id="1.20.1250.20">
    <property type="entry name" value="MFS general substrate transporter like domains"/>
    <property type="match status" value="1"/>
</dbReference>
<name>A0A147HCE2_9BURK</name>
<keyword evidence="4" id="KW-0997">Cell inner membrane</keyword>
<evidence type="ECO:0000256" key="3">
    <source>
        <dbReference type="ARBA" id="ARBA00023136"/>
    </source>
</evidence>
<protein>
    <recommendedName>
        <fullName evidence="4">Uncharacterized MFS-type transporter NS331_00705</fullName>
    </recommendedName>
</protein>
<feature type="transmembrane region" description="Helical" evidence="4">
    <location>
        <begin position="76"/>
        <end position="98"/>
    </location>
</feature>
<dbReference type="Proteomes" id="UP000072741">
    <property type="component" value="Unassembled WGS sequence"/>
</dbReference>
<feature type="transmembrane region" description="Helical" evidence="4">
    <location>
        <begin position="166"/>
        <end position="186"/>
    </location>
</feature>
<dbReference type="PATRIC" id="fig|433924.3.peg.3439"/>
<dbReference type="GO" id="GO:0005886">
    <property type="term" value="C:plasma membrane"/>
    <property type="evidence" value="ECO:0007669"/>
    <property type="project" value="UniProtKB-SubCell"/>
</dbReference>
<dbReference type="RefSeq" id="WP_058640105.1">
    <property type="nucleotide sequence ID" value="NZ_LDSL01000005.1"/>
</dbReference>
<dbReference type="NCBIfam" id="NF009048">
    <property type="entry name" value="PRK12382.1"/>
    <property type="match status" value="1"/>
</dbReference>
<dbReference type="InterPro" id="IPR052714">
    <property type="entry name" value="MFS_Exporter"/>
</dbReference>
<dbReference type="HAMAP" id="MF_02091">
    <property type="entry name" value="MFS_YfcJ"/>
    <property type="match status" value="1"/>
</dbReference>
<dbReference type="SUPFAM" id="SSF103473">
    <property type="entry name" value="MFS general substrate transporter"/>
    <property type="match status" value="1"/>
</dbReference>
<comment type="caution">
    <text evidence="4">Lacks conserved residue(s) required for the propagation of feature annotation.</text>
</comment>
<keyword evidence="4" id="KW-0813">Transport</keyword>
<evidence type="ECO:0000256" key="1">
    <source>
        <dbReference type="ARBA" id="ARBA00022692"/>
    </source>
</evidence>
<dbReference type="PANTHER" id="PTHR23531">
    <property type="entry name" value="QUINOLENE RESISTANCE PROTEIN NORA"/>
    <property type="match status" value="1"/>
</dbReference>
<dbReference type="PROSITE" id="PS50850">
    <property type="entry name" value="MFS"/>
    <property type="match status" value="1"/>
</dbReference>
<gene>
    <name evidence="6" type="ORF">NS331_00705</name>
</gene>
<feature type="transmembrane region" description="Helical" evidence="4">
    <location>
        <begin position="236"/>
        <end position="258"/>
    </location>
</feature>
<feature type="transmembrane region" description="Helical" evidence="4">
    <location>
        <begin position="265"/>
        <end position="287"/>
    </location>
</feature>
<keyword evidence="2 4" id="KW-1133">Transmembrane helix</keyword>
<comment type="caution">
    <text evidence="6">The sequence shown here is derived from an EMBL/GenBank/DDBJ whole genome shotgun (WGS) entry which is preliminary data.</text>
</comment>
<accession>A0A147HCE2</accession>
<dbReference type="NCBIfam" id="NF003477">
    <property type="entry name" value="PRK05122.1"/>
    <property type="match status" value="1"/>
</dbReference>
<dbReference type="GO" id="GO:0022857">
    <property type="term" value="F:transmembrane transporter activity"/>
    <property type="evidence" value="ECO:0007669"/>
    <property type="project" value="UniProtKB-UniRule"/>
</dbReference>
<dbReference type="AlphaFoldDB" id="A0A147HCE2"/>
<feature type="transmembrane region" description="Helical" evidence="4">
    <location>
        <begin position="104"/>
        <end position="130"/>
    </location>
</feature>
<evidence type="ECO:0000313" key="6">
    <source>
        <dbReference type="EMBL" id="KTT27800.1"/>
    </source>
</evidence>
<reference evidence="6 7" key="1">
    <citation type="journal article" date="2016" name="Front. Microbiol.">
        <title>Genomic Resource of Rice Seed Associated Bacteria.</title>
        <authorList>
            <person name="Midha S."/>
            <person name="Bansal K."/>
            <person name="Sharma S."/>
            <person name="Kumar N."/>
            <person name="Patil P.P."/>
            <person name="Chaudhry V."/>
            <person name="Patil P.B."/>
        </authorList>
    </citation>
    <scope>NUCLEOTIDE SEQUENCE [LARGE SCALE GENOMIC DNA]</scope>
    <source>
        <strain evidence="6 7">NS331</strain>
    </source>
</reference>
<feature type="transmembrane region" description="Helical" evidence="4">
    <location>
        <begin position="207"/>
        <end position="230"/>
    </location>
</feature>
<feature type="transmembrane region" description="Helical" evidence="4">
    <location>
        <begin position="354"/>
        <end position="380"/>
    </location>
</feature>
<dbReference type="InterPro" id="IPR037541">
    <property type="entry name" value="MFS_YfcJ"/>
</dbReference>
<keyword evidence="7" id="KW-1185">Reference proteome</keyword>
<feature type="transmembrane region" description="Helical" evidence="4">
    <location>
        <begin position="137"/>
        <end position="160"/>
    </location>
</feature>
<dbReference type="PANTHER" id="PTHR23531:SF1">
    <property type="entry name" value="QUINOLENE RESISTANCE PROTEIN NORA"/>
    <property type="match status" value="1"/>
</dbReference>
<organism evidence="6 7">
    <name type="scientific">Pseudacidovorax intermedius</name>
    <dbReference type="NCBI Taxonomy" id="433924"/>
    <lineage>
        <taxon>Bacteria</taxon>
        <taxon>Pseudomonadati</taxon>
        <taxon>Pseudomonadota</taxon>
        <taxon>Betaproteobacteria</taxon>
        <taxon>Burkholderiales</taxon>
        <taxon>Comamonadaceae</taxon>
        <taxon>Pseudacidovorax</taxon>
    </lineage>
</organism>
<keyword evidence="4" id="KW-1003">Cell membrane</keyword>
<evidence type="ECO:0000256" key="2">
    <source>
        <dbReference type="ARBA" id="ARBA00022989"/>
    </source>
</evidence>
<feature type="transmembrane region" description="Helical" evidence="4">
    <location>
        <begin position="324"/>
        <end position="342"/>
    </location>
</feature>
<sequence>MPLPFWWLLGVLFVACLCVGMTLPTVPLFVAGTLGLGNAWAGLAVGIAFLATILSRGFAGTLTDRQGAKVATVRGLFCYIAGALVCLAAGLPGLRAIAAYEVLLIGRLLIGVGESLVAVGTITWCIGLVGPARSGQVLAWIGAAIYGALAVGGPLGIALYDRLGLAGAMAVATGLPVLALLAVARLDGLPVMAAAQRPSIWRVVGRIAPQGAIVCLQGIGFAAIGAFFALHFRAQGWAHAGLGLTAFGAGFVLVRLLFGGLPDRIGGLPVAAASLAVEALGQVLLWSASTPDAALAGAFMTGLGCSMVFPAMGRDVVHRVAPPLRGTAMGAFSAFQDLAYGLTGPLAGLLADRAGYRGVFLVGTVAAALGLAIALGLWIATRRPALTSH</sequence>
<keyword evidence="3 4" id="KW-0472">Membrane</keyword>
<evidence type="ECO:0000259" key="5">
    <source>
        <dbReference type="PROSITE" id="PS50850"/>
    </source>
</evidence>
<keyword evidence="1 4" id="KW-0812">Transmembrane</keyword>
<dbReference type="InterPro" id="IPR020846">
    <property type="entry name" value="MFS_dom"/>
</dbReference>
<dbReference type="InterPro" id="IPR036259">
    <property type="entry name" value="MFS_trans_sf"/>
</dbReference>
<comment type="subcellular location">
    <subcellularLocation>
        <location evidence="4">Cell inner membrane</location>
        <topology evidence="4">Multi-pass membrane protein</topology>
    </subcellularLocation>
</comment>
<comment type="similarity">
    <text evidence="4">Belongs to the major facilitator superfamily. YfcJ family.</text>
</comment>
<dbReference type="InterPro" id="IPR011701">
    <property type="entry name" value="MFS"/>
</dbReference>
<proteinExistence type="inferred from homology"/>
<feature type="domain" description="Major facilitator superfamily (MFS) profile" evidence="5">
    <location>
        <begin position="176"/>
        <end position="389"/>
    </location>
</feature>
<dbReference type="Pfam" id="PF07690">
    <property type="entry name" value="MFS_1"/>
    <property type="match status" value="2"/>
</dbReference>
<evidence type="ECO:0000256" key="4">
    <source>
        <dbReference type="HAMAP-Rule" id="MF_02091"/>
    </source>
</evidence>
<dbReference type="EMBL" id="LDSL01000005">
    <property type="protein sequence ID" value="KTT27800.1"/>
    <property type="molecule type" value="Genomic_DNA"/>
</dbReference>